<evidence type="ECO:0000256" key="2">
    <source>
        <dbReference type="ARBA" id="ARBA00022679"/>
    </source>
</evidence>
<dbReference type="PANTHER" id="PTHR43085:SF1">
    <property type="entry name" value="PSEUDOURIDINE KINASE-RELATED"/>
    <property type="match status" value="1"/>
</dbReference>
<feature type="domain" description="Carbohydrate kinase PfkB" evidence="6">
    <location>
        <begin position="2"/>
        <end position="307"/>
    </location>
</feature>
<dbReference type="SUPFAM" id="SSF53613">
    <property type="entry name" value="Ribokinase-like"/>
    <property type="match status" value="1"/>
</dbReference>
<protein>
    <submittedName>
        <fullName evidence="7">Carbohydrate kinase</fullName>
    </submittedName>
</protein>
<evidence type="ECO:0000256" key="5">
    <source>
        <dbReference type="ARBA" id="ARBA00022840"/>
    </source>
</evidence>
<dbReference type="InterPro" id="IPR002173">
    <property type="entry name" value="Carboh/pur_kinase_PfkB_CS"/>
</dbReference>
<name>A0ABT2BTX5_9BURK</name>
<keyword evidence="3" id="KW-0547">Nucleotide-binding</keyword>
<sequence length="324" mass="34319">MIVVCGEALFDVFAAEEGADVRAPAIGLSACQGGSPFNLATGVARLGGTASFFGGLSRDLFGRKLHAALAAEGVDLSAAPRPDAPTALVMVSVDDRGVPLYTFYGSGTADRMVTQADLAGVPTDAAAIHVGSYCMVVEPVASTLRALVDRQRGRSLIVYDPNVRLTIAPDVDTWRDAVRWMQRRADVLKVSEEDIHALYPGMRVDTFIAESLEAGVALVVVTWGERGVVAVTRSQLAVEVPAVPVTVVDTVGAGDTFQAGLLAWLQRAGKLTRRAVEGLGQDELVEALRFAARAAAITCSRRGADLPYTSELADAEGFEFFHEK</sequence>
<comment type="similarity">
    <text evidence="1">Belongs to the carbohydrate kinase PfkB family.</text>
</comment>
<gene>
    <name evidence="7" type="ORF">NX786_01885</name>
</gene>
<organism evidence="7 8">
    <name type="scientific">Telluria mixta</name>
    <dbReference type="NCBI Taxonomy" id="34071"/>
    <lineage>
        <taxon>Bacteria</taxon>
        <taxon>Pseudomonadati</taxon>
        <taxon>Pseudomonadota</taxon>
        <taxon>Betaproteobacteria</taxon>
        <taxon>Burkholderiales</taxon>
        <taxon>Oxalobacteraceae</taxon>
        <taxon>Telluria group</taxon>
        <taxon>Telluria</taxon>
    </lineage>
</organism>
<dbReference type="InterPro" id="IPR029056">
    <property type="entry name" value="Ribokinase-like"/>
</dbReference>
<dbReference type="Gene3D" id="3.40.1190.20">
    <property type="match status" value="1"/>
</dbReference>
<keyword evidence="2" id="KW-0808">Transferase</keyword>
<comment type="caution">
    <text evidence="7">The sequence shown here is derived from an EMBL/GenBank/DDBJ whole genome shotgun (WGS) entry which is preliminary data.</text>
</comment>
<dbReference type="InterPro" id="IPR011611">
    <property type="entry name" value="PfkB_dom"/>
</dbReference>
<dbReference type="GO" id="GO:0016301">
    <property type="term" value="F:kinase activity"/>
    <property type="evidence" value="ECO:0007669"/>
    <property type="project" value="UniProtKB-KW"/>
</dbReference>
<reference evidence="7" key="1">
    <citation type="submission" date="2022-08" db="EMBL/GenBank/DDBJ databases">
        <title>Reclassification of Massilia species as members of the genera Telluria, Duganella, Pseudoduganella, Mokoshia gen. nov. and Zemynaea gen. nov. using orthogonal and non-orthogonal genome-based approaches.</title>
        <authorList>
            <person name="Bowman J.P."/>
        </authorList>
    </citation>
    <scope>NUCLEOTIDE SEQUENCE</scope>
    <source>
        <strain evidence="7">LMG 11547</strain>
    </source>
</reference>
<dbReference type="Proteomes" id="UP001165263">
    <property type="component" value="Unassembled WGS sequence"/>
</dbReference>
<evidence type="ECO:0000313" key="7">
    <source>
        <dbReference type="EMBL" id="MCS0628096.1"/>
    </source>
</evidence>
<evidence type="ECO:0000313" key="8">
    <source>
        <dbReference type="Proteomes" id="UP001165263"/>
    </source>
</evidence>
<evidence type="ECO:0000259" key="6">
    <source>
        <dbReference type="Pfam" id="PF00294"/>
    </source>
</evidence>
<keyword evidence="8" id="KW-1185">Reference proteome</keyword>
<dbReference type="RefSeq" id="WP_259447348.1">
    <property type="nucleotide sequence ID" value="NZ_CP119520.1"/>
</dbReference>
<evidence type="ECO:0000256" key="4">
    <source>
        <dbReference type="ARBA" id="ARBA00022777"/>
    </source>
</evidence>
<dbReference type="EMBL" id="JANUHC010000001">
    <property type="protein sequence ID" value="MCS0628096.1"/>
    <property type="molecule type" value="Genomic_DNA"/>
</dbReference>
<dbReference type="InterPro" id="IPR050306">
    <property type="entry name" value="PfkB_Carbo_kinase"/>
</dbReference>
<accession>A0ABT2BTX5</accession>
<keyword evidence="5" id="KW-0067">ATP-binding</keyword>
<keyword evidence="4 7" id="KW-0418">Kinase</keyword>
<dbReference type="Pfam" id="PF00294">
    <property type="entry name" value="PfkB"/>
    <property type="match status" value="1"/>
</dbReference>
<evidence type="ECO:0000256" key="3">
    <source>
        <dbReference type="ARBA" id="ARBA00022741"/>
    </source>
</evidence>
<proteinExistence type="inferred from homology"/>
<dbReference type="PANTHER" id="PTHR43085">
    <property type="entry name" value="HEXOKINASE FAMILY MEMBER"/>
    <property type="match status" value="1"/>
</dbReference>
<evidence type="ECO:0000256" key="1">
    <source>
        <dbReference type="ARBA" id="ARBA00010688"/>
    </source>
</evidence>
<dbReference type="CDD" id="cd01167">
    <property type="entry name" value="bac_FRK"/>
    <property type="match status" value="1"/>
</dbReference>
<dbReference type="PROSITE" id="PS00584">
    <property type="entry name" value="PFKB_KINASES_2"/>
    <property type="match status" value="1"/>
</dbReference>